<dbReference type="CDD" id="cd00054">
    <property type="entry name" value="EGF_CA"/>
    <property type="match status" value="1"/>
</dbReference>
<proteinExistence type="predicted"/>
<feature type="compositionally biased region" description="Polar residues" evidence="1">
    <location>
        <begin position="302"/>
        <end position="315"/>
    </location>
</feature>
<keyword evidence="4" id="KW-1185">Reference proteome</keyword>
<name>A0AAR2JXP0_PYGNA</name>
<reference evidence="3 4" key="1">
    <citation type="submission" date="2020-10" db="EMBL/GenBank/DDBJ databases">
        <title>Pygocentrus nattereri (red-bellied piranha) genome, fPygNat1, primary haplotype.</title>
        <authorList>
            <person name="Myers G."/>
            <person name="Meyer A."/>
            <person name="Karagic N."/>
            <person name="Pippel M."/>
            <person name="Winkler S."/>
            <person name="Tracey A."/>
            <person name="Wood J."/>
            <person name="Formenti G."/>
            <person name="Howe K."/>
            <person name="Fedrigo O."/>
            <person name="Jarvis E.D."/>
        </authorList>
    </citation>
    <scope>NUCLEOTIDE SEQUENCE [LARGE SCALE GENOMIC DNA]</scope>
</reference>
<evidence type="ECO:0000313" key="4">
    <source>
        <dbReference type="Proteomes" id="UP001501920"/>
    </source>
</evidence>
<dbReference type="InterPro" id="IPR000742">
    <property type="entry name" value="EGF"/>
</dbReference>
<sequence length="315" mass="35401">MPLPLLTFGAMENYCGLMEQFFGLKHCLFSLTFMCLAGHCESKPCSHDSRCEELFGDFRCLCRPGLFYDKEQKMNGSVIADVDTFFEFASEATDSFINELLLNATATGPLSGVKVDCMYSSLSVFSSNSLQNITKIVCKSMFYYKSHPFVLSSVNDACSTGYCDERTTHCDLEDGLANCRCREGYVMIDATEQSCFRKFLFGPINLELALHIMILIIKSSYDSDLFSDMEFHKHPRIPRIPRANPNSSWEPANLETLDSGSTHALMTQGQPESIAVRTLTGYESRGGYRARAVIKGSRDTRSTNYDQDGNTNHRY</sequence>
<gene>
    <name evidence="3" type="primary">KCNIP2</name>
</gene>
<dbReference type="AlphaFoldDB" id="A0AAR2JXP0"/>
<reference evidence="3" key="2">
    <citation type="submission" date="2025-08" db="UniProtKB">
        <authorList>
            <consortium name="Ensembl"/>
        </authorList>
    </citation>
    <scope>IDENTIFICATION</scope>
</reference>
<dbReference type="Ensembl" id="ENSPNAT00000074869.1">
    <property type="protein sequence ID" value="ENSPNAP00000055007.1"/>
    <property type="gene ID" value="ENSPNAG00000037571.1"/>
</dbReference>
<reference evidence="3" key="3">
    <citation type="submission" date="2025-09" db="UniProtKB">
        <authorList>
            <consortium name="Ensembl"/>
        </authorList>
    </citation>
    <scope>IDENTIFICATION</scope>
</reference>
<dbReference type="Proteomes" id="UP001501920">
    <property type="component" value="Chromosome 13"/>
</dbReference>
<protein>
    <recommendedName>
        <fullName evidence="2">EGF-like domain-containing protein</fullName>
    </recommendedName>
</protein>
<evidence type="ECO:0000313" key="3">
    <source>
        <dbReference type="Ensembl" id="ENSPNAP00000055007.1"/>
    </source>
</evidence>
<dbReference type="Pfam" id="PF00008">
    <property type="entry name" value="EGF"/>
    <property type="match status" value="1"/>
</dbReference>
<feature type="region of interest" description="Disordered" evidence="1">
    <location>
        <begin position="293"/>
        <end position="315"/>
    </location>
</feature>
<evidence type="ECO:0000256" key="1">
    <source>
        <dbReference type="SAM" id="MobiDB-lite"/>
    </source>
</evidence>
<organism evidence="3 4">
    <name type="scientific">Pygocentrus nattereri</name>
    <name type="common">Red-bellied piranha</name>
    <dbReference type="NCBI Taxonomy" id="42514"/>
    <lineage>
        <taxon>Eukaryota</taxon>
        <taxon>Metazoa</taxon>
        <taxon>Chordata</taxon>
        <taxon>Craniata</taxon>
        <taxon>Vertebrata</taxon>
        <taxon>Euteleostomi</taxon>
        <taxon>Actinopterygii</taxon>
        <taxon>Neopterygii</taxon>
        <taxon>Teleostei</taxon>
        <taxon>Ostariophysi</taxon>
        <taxon>Characiformes</taxon>
        <taxon>Characoidei</taxon>
        <taxon>Pygocentrus</taxon>
    </lineage>
</organism>
<dbReference type="Gene3D" id="2.10.25.10">
    <property type="entry name" value="Laminin"/>
    <property type="match status" value="1"/>
</dbReference>
<accession>A0AAR2JXP0</accession>
<feature type="domain" description="EGF-like" evidence="2">
    <location>
        <begin position="40"/>
        <end position="67"/>
    </location>
</feature>
<evidence type="ECO:0000259" key="2">
    <source>
        <dbReference type="Pfam" id="PF00008"/>
    </source>
</evidence>
<dbReference type="SUPFAM" id="SSF57196">
    <property type="entry name" value="EGF/Laminin"/>
    <property type="match status" value="1"/>
</dbReference>